<dbReference type="AlphaFoldDB" id="A0A8C3EIF8"/>
<dbReference type="Ensembl" id="ENSCMUT00000022172.2">
    <property type="protein sequence ID" value="ENSCMUP00000020648.1"/>
    <property type="gene ID" value="ENSCMUG00000012733.2"/>
</dbReference>
<keyword evidence="2" id="KW-1133">Transmembrane helix</keyword>
<dbReference type="PANTHER" id="PTHR40382:SF1">
    <property type="entry name" value="RIKEN CDNA 4930523C07 GENE"/>
    <property type="match status" value="1"/>
</dbReference>
<sequence>MSRPRLSPSPNSAAWPAPHSVCPPQSGAPSEGAGGAPGGAGGRRGRPGAEAGGTPRDGTGRGVPFPLRRSSCRDGAAAQRHHPRTLVEPNSYSQELSISQGTFEAEGTAQAVCSGADMQQKISSFFNSILELIRTKHEEGIFNTVCLAVLLGLPFVVLIAFVFICCHCCFCRQRRESTRKGGPSSNGQLHAERNKKKKKKKKQDEEDLWISAQPKLLLLDKRPSLPI</sequence>
<evidence type="ECO:0000256" key="2">
    <source>
        <dbReference type="SAM" id="Phobius"/>
    </source>
</evidence>
<dbReference type="CTD" id="9674"/>
<gene>
    <name evidence="3" type="primary">KIAA0040</name>
</gene>
<feature type="transmembrane region" description="Helical" evidence="2">
    <location>
        <begin position="141"/>
        <end position="164"/>
    </location>
</feature>
<dbReference type="Proteomes" id="UP000694553">
    <property type="component" value="Unassembled WGS sequence"/>
</dbReference>
<feature type="compositionally biased region" description="Gly residues" evidence="1">
    <location>
        <begin position="32"/>
        <end position="42"/>
    </location>
</feature>
<dbReference type="OrthoDB" id="9949650at2759"/>
<reference evidence="4" key="1">
    <citation type="submission" date="2019-10" db="EMBL/GenBank/DDBJ databases">
        <title>Corvus moneduloides (New Caledonian crow) genome, bCorMon1, primary haplotype.</title>
        <authorList>
            <person name="Rutz C."/>
            <person name="Fungtammasan C."/>
            <person name="Mountcastle J."/>
            <person name="Formenti G."/>
            <person name="Chow W."/>
            <person name="Howe K."/>
            <person name="Steele M.P."/>
            <person name="Fernandes J."/>
            <person name="Gilbert M.T.P."/>
            <person name="Fedrigo O."/>
            <person name="Jarvis E.D."/>
            <person name="Gemmell N."/>
        </authorList>
    </citation>
    <scope>NUCLEOTIDE SEQUENCE [LARGE SCALE GENOMIC DNA]</scope>
</reference>
<name>A0A8C3EIF8_CORMO</name>
<reference evidence="3" key="2">
    <citation type="submission" date="2025-08" db="UniProtKB">
        <authorList>
            <consortium name="Ensembl"/>
        </authorList>
    </citation>
    <scope>IDENTIFICATION</scope>
</reference>
<accession>A0A8C3EIF8</accession>
<dbReference type="RefSeq" id="XP_031973213.1">
    <property type="nucleotide sequence ID" value="XM_032117322.1"/>
</dbReference>
<keyword evidence="2" id="KW-0472">Membrane</keyword>
<dbReference type="PANTHER" id="PTHR40382">
    <property type="match status" value="1"/>
</dbReference>
<keyword evidence="2" id="KW-0812">Transmembrane</keyword>
<evidence type="ECO:0000313" key="3">
    <source>
        <dbReference type="Ensembl" id="ENSCMUP00000020648.1"/>
    </source>
</evidence>
<evidence type="ECO:0000256" key="1">
    <source>
        <dbReference type="SAM" id="MobiDB-lite"/>
    </source>
</evidence>
<organism evidence="3 4">
    <name type="scientific">Corvus moneduloides</name>
    <name type="common">New Caledonian crow</name>
    <dbReference type="NCBI Taxonomy" id="1196302"/>
    <lineage>
        <taxon>Eukaryota</taxon>
        <taxon>Metazoa</taxon>
        <taxon>Chordata</taxon>
        <taxon>Craniata</taxon>
        <taxon>Vertebrata</taxon>
        <taxon>Euteleostomi</taxon>
        <taxon>Archelosauria</taxon>
        <taxon>Archosauria</taxon>
        <taxon>Dinosauria</taxon>
        <taxon>Saurischia</taxon>
        <taxon>Theropoda</taxon>
        <taxon>Coelurosauria</taxon>
        <taxon>Aves</taxon>
        <taxon>Neognathae</taxon>
        <taxon>Neoaves</taxon>
        <taxon>Telluraves</taxon>
        <taxon>Australaves</taxon>
        <taxon>Passeriformes</taxon>
        <taxon>Corvoidea</taxon>
        <taxon>Corvidae</taxon>
        <taxon>Corvus</taxon>
    </lineage>
</organism>
<proteinExistence type="predicted"/>
<feature type="compositionally biased region" description="Low complexity" evidence="1">
    <location>
        <begin position="8"/>
        <end position="20"/>
    </location>
</feature>
<dbReference type="InterPro" id="IPR039964">
    <property type="entry name" value="KIAA0040-like"/>
</dbReference>
<feature type="region of interest" description="Disordered" evidence="1">
    <location>
        <begin position="176"/>
        <end position="207"/>
    </location>
</feature>
<reference evidence="3" key="3">
    <citation type="submission" date="2025-09" db="UniProtKB">
        <authorList>
            <consortium name="Ensembl"/>
        </authorList>
    </citation>
    <scope>IDENTIFICATION</scope>
</reference>
<evidence type="ECO:0000313" key="4">
    <source>
        <dbReference type="Proteomes" id="UP000694553"/>
    </source>
</evidence>
<feature type="region of interest" description="Disordered" evidence="1">
    <location>
        <begin position="1"/>
        <end position="66"/>
    </location>
</feature>
<dbReference type="GeneID" id="116447774"/>
<keyword evidence="4" id="KW-1185">Reference proteome</keyword>
<protein>
    <submittedName>
        <fullName evidence="3">KIAA0040</fullName>
    </submittedName>
</protein>